<dbReference type="SUPFAM" id="SSF48239">
    <property type="entry name" value="Terpenoid cyclases/Protein prenyltransferases"/>
    <property type="match status" value="1"/>
</dbReference>
<feature type="domain" description="Alpha-2-macroglobulin" evidence="5">
    <location>
        <begin position="1154"/>
        <end position="1244"/>
    </location>
</feature>
<dbReference type="Pfam" id="PF07678">
    <property type="entry name" value="TED_complement"/>
    <property type="match status" value="1"/>
</dbReference>
<evidence type="ECO:0000259" key="5">
    <source>
        <dbReference type="SMART" id="SM01360"/>
    </source>
</evidence>
<dbReference type="Pfam" id="PF00207">
    <property type="entry name" value="A2M"/>
    <property type="match status" value="1"/>
</dbReference>
<evidence type="ECO:0000313" key="7">
    <source>
        <dbReference type="Proteomes" id="UP000503447"/>
    </source>
</evidence>
<organism evidence="6 7">
    <name type="scientific">Frigoriglobus tundricola</name>
    <dbReference type="NCBI Taxonomy" id="2774151"/>
    <lineage>
        <taxon>Bacteria</taxon>
        <taxon>Pseudomonadati</taxon>
        <taxon>Planctomycetota</taxon>
        <taxon>Planctomycetia</taxon>
        <taxon>Gemmatales</taxon>
        <taxon>Gemmataceae</taxon>
        <taxon>Frigoriglobus</taxon>
    </lineage>
</organism>
<dbReference type="InterPro" id="IPR008930">
    <property type="entry name" value="Terpenoid_cyclase/PrenylTrfase"/>
</dbReference>
<dbReference type="EMBL" id="CP053452">
    <property type="protein sequence ID" value="QJW99464.1"/>
    <property type="molecule type" value="Genomic_DNA"/>
</dbReference>
<dbReference type="Gene3D" id="2.60.40.690">
    <property type="entry name" value="Alpha-macroglobulin, receptor-binding domain"/>
    <property type="match status" value="1"/>
</dbReference>
<dbReference type="InterPro" id="IPR001599">
    <property type="entry name" value="Macroglobln_a2"/>
</dbReference>
<dbReference type="Proteomes" id="UP000503447">
    <property type="component" value="Chromosome"/>
</dbReference>
<sequence>MRDKQPPFPFAEPDDQPSGFWLRWRVISFVLALLLGVPAGYQLINWYERSHDAKAKRAARDAAQAEFAQLRAEQKAAQDAARAELDRATAAEQALTQTFEDELQKARKMLEEKDFSVRLTAPTHAQPGAPYSGKIETLNRTGAVVKPKKLEVVIKDAKNAELFKQTHEQPTAATTLDLPVAFWAKVKPGTELFLEVSALTDDDRKGILSERIPLARPVYVTHLATDKPLYKPGEVVRFRSLTLDRASLQPPARDLHLRFRLRDPGDAVTPLDEGNGRVLLNLQPVLVPDATAPAKVVPLRGIGVGEHTIAPDAPGGEYKLELLEVESGTGREVLLETRKFIVNRYVPDTFEKKLEFDGKSYGAGDTVQARIEVTRTAGGPMKDAKATVVATVDGREFHSQGGAAFALVPAERGASKAILDVRFKLPADIFVKAAKDSAPNATLSVNIQDGSDTEAIVRPIPLVTKTLSVEFFPEGGEMVEGVPGRVYFQARTFHNKPADVKGYITDGTDRIVEAVTLTDAENPGANRGHGVFTLTPKAGARYFLKLVTPSGIIEPTKDGFPLPLARPDGVALTADDAVTGKGAAIRVTLQTADGTKTLHVGAYARGRLVAHQRLTVTAGKPVTVELNGDDPTGGVTRVTVFEEQKADGEGRAPLIPRAERLVFRKPVEQLALKVQPDKTRYTPAGKVRLELSAADEKEKPVPAVLLVGVVNRSVITMADNKTDRLMPTHFLLSGEVKHPAELEHADFLLTAHPKAAAALDLLLGTQGWRRFAEQNADPANPSDRSDVDKMLVAHGQRTSAPFALYKLEEQRVQAEFRPQLENAALTRVAAEARWNKHTGEAEVANRLAVTQAAATAAEQQYTSAAADLYAFETRPTRPPSWGCRRCGGAPRSGYRRRALAASRPAGGRRPYYCGTFGVFALVGLSAAGVVWTWSTPDAETAWKNTGRDGLNRAPKAAGVVEERGVAKLALQARAREADRAPQAPMAAMDVAGQMGGGAVPGNAPVRNAGPPVLRKPNAEAAFRDDADNKKNDARPDPAKRFDDAFALNKGAGEGKPGDRAREQARLALALGAAKPAAKPAGGMGALPGRPGGAGGFAGARAAGGGRPFGGPAGPGGFLAPMPPPPPVVMPFLVREYAHQRDPALGEVRSDFAETVYWHPVLVLPGTGKTTVEFQLSDDIARYQVLVAGHTQDGRIGAVTEAIEARQPFSVDPKLPLEVSHTDTIDVPLRVTNDSDDARKVVFGVTTTGLKAAGAVPDALELGPNGKGRQMLRLKADTLNGPASVSITGTSGADKDTILRAVTVVPDGFPGVGSVSDMIEKGRAGGTIMVPKDTVPGTLKVRLEVYPTSLADLVKGLDGLLREPSGCFEQTSTTNYPNTLILDYMNQTNQVNPEAAKRAKELLDRGYGRLVSYECPDTPLKARQGFEWFGAADSQHEALTAYGLLQFKDMSRVHPVDPQLIKRTQAFLLSRKDGTGGFKRNARALDTFGGAPKHTTDAYIVWALVESDPDNSENLDLAKEIAALKTEALDENSTGGKDAYFVALTANVLLNRGDREAAHRLLGRLKDKHAKGGAVTGAVTSITRSGGRDLEIETTAITLLGWLRANDPNYAVAIKDATRWVSQQRGGYGGFGSTQSTIMALKALILYAKKSARPAESGEIKLMLAGREVAARKFSEKDVEVIGVDVANAEGIFKAGQLTEVEIVTDAKQAYPFALSYTYTTLTPVSAEKCAVKIGTKLGKTEAAEGDTVPLHLSFENKQNKGQGMAVAVIGIPAGMRVPTDMKQLTDLREKGQVAYFETRGRELVLYWRELAPEQKIALTVDLVCDVPGTYHGPASRGYLYYDADHKHWVEPLAVKIAPLSAEARK</sequence>
<protein>
    <recommendedName>
        <fullName evidence="5">Alpha-2-macroglobulin domain-containing protein</fullName>
    </recommendedName>
</protein>
<evidence type="ECO:0000256" key="1">
    <source>
        <dbReference type="ARBA" id="ARBA00022729"/>
    </source>
</evidence>
<dbReference type="GO" id="GO:0005615">
    <property type="term" value="C:extracellular space"/>
    <property type="evidence" value="ECO:0007669"/>
    <property type="project" value="InterPro"/>
</dbReference>
<evidence type="ECO:0000256" key="4">
    <source>
        <dbReference type="SAM" id="MobiDB-lite"/>
    </source>
</evidence>
<feature type="region of interest" description="Disordered" evidence="4">
    <location>
        <begin position="1019"/>
        <end position="1060"/>
    </location>
</feature>
<evidence type="ECO:0000313" key="6">
    <source>
        <dbReference type="EMBL" id="QJW99464.1"/>
    </source>
</evidence>
<dbReference type="RefSeq" id="WP_227254548.1">
    <property type="nucleotide sequence ID" value="NZ_CP053452.2"/>
</dbReference>
<dbReference type="CDD" id="cd02891">
    <property type="entry name" value="A2M_like"/>
    <property type="match status" value="1"/>
</dbReference>
<keyword evidence="7" id="KW-1185">Reference proteome</keyword>
<dbReference type="Gene3D" id="2.60.40.1930">
    <property type="match status" value="1"/>
</dbReference>
<dbReference type="PANTHER" id="PTHR11412">
    <property type="entry name" value="MACROGLOBULIN / COMPLEMENT"/>
    <property type="match status" value="1"/>
</dbReference>
<dbReference type="KEGG" id="ftj:FTUN_7076"/>
<dbReference type="InterPro" id="IPR036595">
    <property type="entry name" value="A-macroglobulin_rcpt-bd_sf"/>
</dbReference>
<gene>
    <name evidence="6" type="ORF">FTUN_7076</name>
</gene>
<evidence type="ECO:0000256" key="3">
    <source>
        <dbReference type="SAM" id="Coils"/>
    </source>
</evidence>
<dbReference type="SMART" id="SM01360">
    <property type="entry name" value="A2M"/>
    <property type="match status" value="1"/>
</dbReference>
<evidence type="ECO:0000256" key="2">
    <source>
        <dbReference type="ARBA" id="ARBA00022966"/>
    </source>
</evidence>
<dbReference type="InterPro" id="IPR047565">
    <property type="entry name" value="Alpha-macroglob_thiol-ester_cl"/>
</dbReference>
<dbReference type="PANTHER" id="PTHR11412:SF136">
    <property type="entry name" value="CD109 ANTIGEN"/>
    <property type="match status" value="1"/>
</dbReference>
<accession>A0A6M5Z0Y6</accession>
<name>A0A6M5Z0Y6_9BACT</name>
<dbReference type="InterPro" id="IPR011626">
    <property type="entry name" value="Alpha-macroglobulin_TED"/>
</dbReference>
<dbReference type="InterPro" id="IPR050473">
    <property type="entry name" value="A2M/Complement_sys"/>
</dbReference>
<keyword evidence="1" id="KW-0732">Signal</keyword>
<keyword evidence="2" id="KW-0882">Thioester bond</keyword>
<feature type="coiled-coil region" evidence="3">
    <location>
        <begin position="53"/>
        <end position="80"/>
    </location>
</feature>
<dbReference type="GO" id="GO:0004866">
    <property type="term" value="F:endopeptidase inhibitor activity"/>
    <property type="evidence" value="ECO:0007669"/>
    <property type="project" value="InterPro"/>
</dbReference>
<dbReference type="Gene3D" id="1.50.10.20">
    <property type="match status" value="1"/>
</dbReference>
<dbReference type="SMART" id="SM01419">
    <property type="entry name" value="Thiol-ester_cl"/>
    <property type="match status" value="1"/>
</dbReference>
<proteinExistence type="predicted"/>
<keyword evidence="3" id="KW-0175">Coiled coil</keyword>
<reference evidence="7" key="1">
    <citation type="submission" date="2020-05" db="EMBL/GenBank/DDBJ databases">
        <title>Frigoriglobus tundricola gen. nov., sp. nov., a psychrotolerant cellulolytic planctomycete of the family Gemmataceae with two divergent copies of 16S rRNA gene.</title>
        <authorList>
            <person name="Kulichevskaya I.S."/>
            <person name="Ivanova A.A."/>
            <person name="Naumoff D.G."/>
            <person name="Beletsky A.V."/>
            <person name="Rijpstra W.I.C."/>
            <person name="Sinninghe Damste J.S."/>
            <person name="Mardanov A.V."/>
            <person name="Ravin N.V."/>
            <person name="Dedysh S.N."/>
        </authorList>
    </citation>
    <scope>NUCLEOTIDE SEQUENCE [LARGE SCALE GENOMIC DNA]</scope>
    <source>
        <strain evidence="7">PL17</strain>
    </source>
</reference>
<feature type="compositionally biased region" description="Basic and acidic residues" evidence="4">
    <location>
        <begin position="1021"/>
        <end position="1043"/>
    </location>
</feature>